<dbReference type="AlphaFoldDB" id="A0A6J8EQ31"/>
<reference evidence="1 2" key="1">
    <citation type="submission" date="2020-06" db="EMBL/GenBank/DDBJ databases">
        <authorList>
            <person name="Li R."/>
            <person name="Bekaert M."/>
        </authorList>
    </citation>
    <scope>NUCLEOTIDE SEQUENCE [LARGE SCALE GENOMIC DNA]</scope>
    <source>
        <strain evidence="2">wild</strain>
    </source>
</reference>
<sequence length="386" mass="43790">MSRSRAVRKLKRALPVTPSKRVATVKAYLSTNKSPTAITLQRIGLVPSPEEIKELKLNASLVEDIKTFLSNEKLKRNDQSRATVEVLAASVSGPAVGNCRAKADLAKKLGVPIDVLLKDFVYGQGFLLQKSLLTSMSKEKRGWINCLKNSHRKQLIKDNVIDEKKIELFGTLTELCAATLRPITEGTLHLKECLERNSSACGVHLLKFSESELCISDDCTNLQWKKSNGGTLENRIHSFRAKWQTDQLKKLVENLPENECVTVHDFSENYRCTERVEIQSSYFQRTEVSIHVTLIYRHAVLEIDGASSTPDDPTIICEHFYFISPDEKHDQYFTRHVQNLVSEYLNEINYRVDTMHEFCDGCQSQYKSRHCIGTLAESAAEFGYKK</sequence>
<accession>A0A6J8EQ31</accession>
<protein>
    <submittedName>
        <fullName evidence="1">Uncharacterized protein</fullName>
    </submittedName>
</protein>
<evidence type="ECO:0000313" key="2">
    <source>
        <dbReference type="Proteomes" id="UP000507470"/>
    </source>
</evidence>
<dbReference type="Proteomes" id="UP000507470">
    <property type="component" value="Unassembled WGS sequence"/>
</dbReference>
<dbReference type="EMBL" id="CACVKT020009398">
    <property type="protein sequence ID" value="CAC5421842.1"/>
    <property type="molecule type" value="Genomic_DNA"/>
</dbReference>
<proteinExistence type="predicted"/>
<organism evidence="1 2">
    <name type="scientific">Mytilus coruscus</name>
    <name type="common">Sea mussel</name>
    <dbReference type="NCBI Taxonomy" id="42192"/>
    <lineage>
        <taxon>Eukaryota</taxon>
        <taxon>Metazoa</taxon>
        <taxon>Spiralia</taxon>
        <taxon>Lophotrochozoa</taxon>
        <taxon>Mollusca</taxon>
        <taxon>Bivalvia</taxon>
        <taxon>Autobranchia</taxon>
        <taxon>Pteriomorphia</taxon>
        <taxon>Mytilida</taxon>
        <taxon>Mytiloidea</taxon>
        <taxon>Mytilidae</taxon>
        <taxon>Mytilinae</taxon>
        <taxon>Mytilus</taxon>
    </lineage>
</organism>
<dbReference type="PANTHER" id="PTHR46601:SF1">
    <property type="entry name" value="ADF-H DOMAIN-CONTAINING PROTEIN"/>
    <property type="match status" value="1"/>
</dbReference>
<keyword evidence="2" id="KW-1185">Reference proteome</keyword>
<gene>
    <name evidence="1" type="ORF">MCOR_53927</name>
</gene>
<name>A0A6J8EQ31_MYTCO</name>
<dbReference type="OrthoDB" id="5983328at2759"/>
<evidence type="ECO:0000313" key="1">
    <source>
        <dbReference type="EMBL" id="CAC5421842.1"/>
    </source>
</evidence>
<dbReference type="PANTHER" id="PTHR46601">
    <property type="entry name" value="ULP_PROTEASE DOMAIN-CONTAINING PROTEIN"/>
    <property type="match status" value="1"/>
</dbReference>